<dbReference type="InterPro" id="IPR037407">
    <property type="entry name" value="MLP_fam"/>
</dbReference>
<dbReference type="SUPFAM" id="SSF160582">
    <property type="entry name" value="MbtH-like"/>
    <property type="match status" value="1"/>
</dbReference>
<evidence type="ECO:0000313" key="3">
    <source>
        <dbReference type="Proteomes" id="UP000254029"/>
    </source>
</evidence>
<dbReference type="EMBL" id="UIGR01000001">
    <property type="protein sequence ID" value="SUX32619.1"/>
    <property type="molecule type" value="Genomic_DNA"/>
</dbReference>
<evidence type="ECO:0000259" key="1">
    <source>
        <dbReference type="SMART" id="SM00923"/>
    </source>
</evidence>
<dbReference type="InterPro" id="IPR005153">
    <property type="entry name" value="MbtH-like_dom"/>
</dbReference>
<gene>
    <name evidence="2" type="primary">mbtH</name>
    <name evidence="2" type="ORF">NCTC8684_01699</name>
</gene>
<comment type="caution">
    <text evidence="2">The sequence shown here is derived from an EMBL/GenBank/DDBJ whole genome shotgun (WGS) entry which is preliminary data.</text>
</comment>
<dbReference type="GO" id="GO:0005829">
    <property type="term" value="C:cytosol"/>
    <property type="evidence" value="ECO:0007669"/>
    <property type="project" value="TreeGrafter"/>
</dbReference>
<dbReference type="Proteomes" id="UP000254029">
    <property type="component" value="Unassembled WGS sequence"/>
</dbReference>
<dbReference type="InterPro" id="IPR038020">
    <property type="entry name" value="MbtH-like_sf"/>
</dbReference>
<feature type="domain" description="MbtH-like" evidence="1">
    <location>
        <begin position="7"/>
        <end position="57"/>
    </location>
</feature>
<dbReference type="SMART" id="SM00923">
    <property type="entry name" value="MbtH"/>
    <property type="match status" value="1"/>
</dbReference>
<name>A0AAX2M923_CHRVL</name>
<dbReference type="PANTHER" id="PTHR38444:SF1">
    <property type="entry name" value="ENTEROBACTIN BIOSYNTHESIS PROTEIN YBDZ"/>
    <property type="match status" value="1"/>
</dbReference>
<dbReference type="AlphaFoldDB" id="A0AAX2M923"/>
<protein>
    <submittedName>
        <fullName evidence="2">Uncharacterized protein conserved in bacteria</fullName>
    </submittedName>
</protein>
<evidence type="ECO:0000313" key="2">
    <source>
        <dbReference type="EMBL" id="SUX32619.1"/>
    </source>
</evidence>
<dbReference type="Gene3D" id="3.90.820.10">
    <property type="entry name" value="Structural Genomics, Unknown Function 30-nov-00 1gh9 Mol_id"/>
    <property type="match status" value="1"/>
</dbReference>
<dbReference type="Pfam" id="PF03621">
    <property type="entry name" value="MbtH"/>
    <property type="match status" value="1"/>
</dbReference>
<sequence>MSAEQTNPFDDESLSFLVLVNRQDQHSLWPSQLPTPAGWRAVFGPDGRAACVSYLDANWTDIRPRAGRSDYPLSGKHRVEH</sequence>
<organism evidence="2 3">
    <name type="scientific">Chromobacterium violaceum</name>
    <dbReference type="NCBI Taxonomy" id="536"/>
    <lineage>
        <taxon>Bacteria</taxon>
        <taxon>Pseudomonadati</taxon>
        <taxon>Pseudomonadota</taxon>
        <taxon>Betaproteobacteria</taxon>
        <taxon>Neisseriales</taxon>
        <taxon>Chromobacteriaceae</taxon>
        <taxon>Chromobacterium</taxon>
    </lineage>
</organism>
<dbReference type="RefSeq" id="WP_076227251.1">
    <property type="nucleotide sequence ID" value="NZ_JBHMEH010000018.1"/>
</dbReference>
<reference evidence="2 3" key="1">
    <citation type="submission" date="2018-06" db="EMBL/GenBank/DDBJ databases">
        <authorList>
            <consortium name="Pathogen Informatics"/>
            <person name="Doyle S."/>
        </authorList>
    </citation>
    <scope>NUCLEOTIDE SEQUENCE [LARGE SCALE GENOMIC DNA]</scope>
    <source>
        <strain evidence="2 3">NCTC8684</strain>
    </source>
</reference>
<dbReference type="GO" id="GO:0019290">
    <property type="term" value="P:siderophore biosynthetic process"/>
    <property type="evidence" value="ECO:0007669"/>
    <property type="project" value="TreeGrafter"/>
</dbReference>
<proteinExistence type="predicted"/>
<dbReference type="PANTHER" id="PTHR38444">
    <property type="entry name" value="ENTEROBACTIN BIOSYNTHESIS PROTEIN YBDZ"/>
    <property type="match status" value="1"/>
</dbReference>
<accession>A0AAX2M923</accession>